<feature type="region of interest" description="Disordered" evidence="1">
    <location>
        <begin position="1"/>
        <end position="45"/>
    </location>
</feature>
<organism evidence="2 3">
    <name type="scientific">Cryptococcus amylolentus CBS 6273</name>
    <dbReference type="NCBI Taxonomy" id="1296118"/>
    <lineage>
        <taxon>Eukaryota</taxon>
        <taxon>Fungi</taxon>
        <taxon>Dikarya</taxon>
        <taxon>Basidiomycota</taxon>
        <taxon>Agaricomycotina</taxon>
        <taxon>Tremellomycetes</taxon>
        <taxon>Tremellales</taxon>
        <taxon>Cryptococcaceae</taxon>
        <taxon>Cryptococcus</taxon>
    </lineage>
</organism>
<dbReference type="Proteomes" id="UP000095149">
    <property type="component" value="Unassembled WGS sequence"/>
</dbReference>
<sequence>MSATSSKRSRTSSQHAAPDKVSISQSSTQTDTSQQATAATAGAPRTSELINALISGTSDSAKEQPMWDALMSSNLDDILESITMPDSARPHRGNVWSGVTHRFDVEGGNGNTARDEQLPPPPPWVNPADENLSLDELAQRFGLSPSPSLQWLDMDNDDDMAEFRRQLVNSNMGADNRGNGAFDLGNGQDFDFDLSGTGFDNTQPSCGGANAFQLSEEQISHAHDIADDEQGLRRIRSLERLRVPVGHGFGFGFGIRKGFFSGKRRSSKATIGEAYWRRSGLLRMRGTRRHEWKCHTSSW</sequence>
<comment type="caution">
    <text evidence="2">The sequence shown here is derived from an EMBL/GenBank/DDBJ whole genome shotgun (WGS) entry which is preliminary data.</text>
</comment>
<feature type="compositionally biased region" description="Low complexity" evidence="1">
    <location>
        <begin position="24"/>
        <end position="41"/>
    </location>
</feature>
<evidence type="ECO:0000313" key="2">
    <source>
        <dbReference type="EMBL" id="ODO09569.1"/>
    </source>
</evidence>
<dbReference type="EMBL" id="MEKH01000004">
    <property type="protein sequence ID" value="ODO09569.1"/>
    <property type="molecule type" value="Genomic_DNA"/>
</dbReference>
<gene>
    <name evidence="2" type="ORF">I350_03172</name>
</gene>
<name>A0A1E3K8Z4_9TREE</name>
<protein>
    <submittedName>
        <fullName evidence="2">Uncharacterized protein</fullName>
    </submittedName>
</protein>
<proteinExistence type="predicted"/>
<accession>A0A1E3K8Z4</accession>
<dbReference type="AlphaFoldDB" id="A0A1E3K8Z4"/>
<evidence type="ECO:0000256" key="1">
    <source>
        <dbReference type="SAM" id="MobiDB-lite"/>
    </source>
</evidence>
<reference evidence="2 3" key="1">
    <citation type="submission" date="2016-06" db="EMBL/GenBank/DDBJ databases">
        <title>Evolution of pathogenesis and genome organization in the Tremellales.</title>
        <authorList>
            <person name="Cuomo C."/>
            <person name="Litvintseva A."/>
            <person name="Heitman J."/>
            <person name="Chen Y."/>
            <person name="Sun S."/>
            <person name="Springer D."/>
            <person name="Dromer F."/>
            <person name="Young S."/>
            <person name="Zeng Q."/>
            <person name="Chapman S."/>
            <person name="Gujja S."/>
            <person name="Saif S."/>
            <person name="Birren B."/>
        </authorList>
    </citation>
    <scope>NUCLEOTIDE SEQUENCE [LARGE SCALE GENOMIC DNA]</scope>
    <source>
        <strain evidence="2 3">CBS 6273</strain>
    </source>
</reference>
<evidence type="ECO:0000313" key="3">
    <source>
        <dbReference type="Proteomes" id="UP000095149"/>
    </source>
</evidence>